<dbReference type="GO" id="GO:0006338">
    <property type="term" value="P:chromatin remodeling"/>
    <property type="evidence" value="ECO:0007669"/>
    <property type="project" value="InterPro"/>
</dbReference>
<evidence type="ECO:0000256" key="1">
    <source>
        <dbReference type="SAM" id="Phobius"/>
    </source>
</evidence>
<dbReference type="InterPro" id="IPR029525">
    <property type="entry name" value="INO80C/Ies6"/>
</dbReference>
<keyword evidence="1" id="KW-1133">Transmembrane helix</keyword>
<keyword evidence="1" id="KW-0812">Transmembrane</keyword>
<dbReference type="PANTHER" id="PTHR31200:SF1">
    <property type="entry name" value="INO80 COMPLEX SUBUNIT C"/>
    <property type="match status" value="1"/>
</dbReference>
<dbReference type="EMBL" id="CAADRP010001852">
    <property type="protein sequence ID" value="VFU54775.1"/>
    <property type="molecule type" value="Genomic_DNA"/>
</dbReference>
<feature type="transmembrane region" description="Helical" evidence="1">
    <location>
        <begin position="91"/>
        <end position="109"/>
    </location>
</feature>
<organism evidence="2">
    <name type="scientific">Salix viminalis</name>
    <name type="common">Common osier</name>
    <name type="synonym">Basket willow</name>
    <dbReference type="NCBI Taxonomy" id="40686"/>
    <lineage>
        <taxon>Eukaryota</taxon>
        <taxon>Viridiplantae</taxon>
        <taxon>Streptophyta</taxon>
        <taxon>Embryophyta</taxon>
        <taxon>Tracheophyta</taxon>
        <taxon>Spermatophyta</taxon>
        <taxon>Magnoliopsida</taxon>
        <taxon>eudicotyledons</taxon>
        <taxon>Gunneridae</taxon>
        <taxon>Pentapetalae</taxon>
        <taxon>rosids</taxon>
        <taxon>fabids</taxon>
        <taxon>Malpighiales</taxon>
        <taxon>Salicaceae</taxon>
        <taxon>Saliceae</taxon>
        <taxon>Salix</taxon>
    </lineage>
</organism>
<sequence>MEAELINAELVLPTHFSFKRIQIYEKYPKGQPRGRWKHLKQILQAENYQNFPTDEPNYVNIESPPSMHPPLRICDITGFEDIFAYYKQPFAVTYLGASLLVVYLPVAFLKDWTCKLLKRQSSKSGNDAASVNGSSDELSSPLSRKIFEIELQGTLTKKDSELDLASTEEGKPLVSRHKDDLNALKHDKELTTREIAMCGFYIAPIWFVQRKEDYDLCSICFAAMGNEADFIKMDRPV</sequence>
<dbReference type="AlphaFoldDB" id="A0A6N2N1T6"/>
<accession>A0A6N2N1T6</accession>
<reference evidence="2" key="1">
    <citation type="submission" date="2019-03" db="EMBL/GenBank/DDBJ databases">
        <authorList>
            <person name="Mank J."/>
            <person name="Almeida P."/>
        </authorList>
    </citation>
    <scope>NUCLEOTIDE SEQUENCE</scope>
    <source>
        <strain evidence="2">78183</strain>
    </source>
</reference>
<dbReference type="PANTHER" id="PTHR31200">
    <property type="entry name" value="INO80 COMPLEX SUBUNIT C"/>
    <property type="match status" value="1"/>
</dbReference>
<evidence type="ECO:0000313" key="2">
    <source>
        <dbReference type="EMBL" id="VFU54775.1"/>
    </source>
</evidence>
<protein>
    <submittedName>
        <fullName evidence="2">Uncharacterized protein</fullName>
    </submittedName>
</protein>
<name>A0A6N2N1T6_SALVM</name>
<keyword evidence="1" id="KW-0472">Membrane</keyword>
<dbReference type="GO" id="GO:0031011">
    <property type="term" value="C:Ino80 complex"/>
    <property type="evidence" value="ECO:0007669"/>
    <property type="project" value="InterPro"/>
</dbReference>
<proteinExistence type="predicted"/>
<gene>
    <name evidence="2" type="ORF">SVIM_LOCUS385156</name>
</gene>